<dbReference type="PROSITE" id="PS00485">
    <property type="entry name" value="A_DEAMINASE"/>
    <property type="match status" value="1"/>
</dbReference>
<evidence type="ECO:0000256" key="4">
    <source>
        <dbReference type="ARBA" id="ARBA00022801"/>
    </source>
</evidence>
<comment type="caution">
    <text evidence="7">The sequence shown here is derived from an EMBL/GenBank/DDBJ whole genome shotgun (WGS) entry which is preliminary data.</text>
</comment>
<dbReference type="RefSeq" id="WP_106215228.1">
    <property type="nucleotide sequence ID" value="NZ_PVZF01000016.1"/>
</dbReference>
<organism evidence="7 8">
    <name type="scientific">Kineococcus rhizosphaerae</name>
    <dbReference type="NCBI Taxonomy" id="559628"/>
    <lineage>
        <taxon>Bacteria</taxon>
        <taxon>Bacillati</taxon>
        <taxon>Actinomycetota</taxon>
        <taxon>Actinomycetes</taxon>
        <taxon>Kineosporiales</taxon>
        <taxon>Kineosporiaceae</taxon>
        <taxon>Kineococcus</taxon>
    </lineage>
</organism>
<dbReference type="PANTHER" id="PTHR43114">
    <property type="entry name" value="ADENINE DEAMINASE"/>
    <property type="match status" value="1"/>
</dbReference>
<dbReference type="GO" id="GO:0016814">
    <property type="term" value="F:hydrolase activity, acting on carbon-nitrogen (but not peptide) bonds, in cyclic amidines"/>
    <property type="evidence" value="ECO:0007669"/>
    <property type="project" value="UniProtKB-ARBA"/>
</dbReference>
<proteinExistence type="inferred from homology"/>
<sequence>MRDLRTLPKAHLHLHLEAAMRPATMEELALEAGVATPVTSGFTDFTEFGQLYQGLLAVFGVKENILRVLDEAVADAAADGAVHVEFGGAPLYHAAVFGSAEAALGALLDQAAESSQEHGVSVGFMPTLNRMADPEAMMETALLAAKYAGRGVVGLGLANDERGFPPGPFAACFAVAKDAGLLSTPHAGELDGPSSVRGALDALQADRILHGVRAVEDPSLLEEIAERGVCLDVCPTSNLQLGVVPTLEAHPLPQLLDAGVRCSINADDPTLFGPGLLEEYELSRTVLGLSDEQLAACAWSSIECSAATDDVKQRSKGAVDAWLAAS</sequence>
<dbReference type="GO" id="GO:0019239">
    <property type="term" value="F:deaminase activity"/>
    <property type="evidence" value="ECO:0007669"/>
    <property type="project" value="InterPro"/>
</dbReference>
<comment type="similarity">
    <text evidence="2">Belongs to the metallo-dependent hydrolases superfamily. Adenosine and AMP deaminases family.</text>
</comment>
<dbReference type="InterPro" id="IPR006330">
    <property type="entry name" value="Ado/ade_deaminase"/>
</dbReference>
<keyword evidence="3" id="KW-0479">Metal-binding</keyword>
<dbReference type="OrthoDB" id="105475at2"/>
<comment type="cofactor">
    <cofactor evidence="1">
        <name>Zn(2+)</name>
        <dbReference type="ChEBI" id="CHEBI:29105"/>
    </cofactor>
</comment>
<dbReference type="InterPro" id="IPR006650">
    <property type="entry name" value="A/AMP_deam_AS"/>
</dbReference>
<dbReference type="EMBL" id="PVZF01000016">
    <property type="protein sequence ID" value="PRY10495.1"/>
    <property type="molecule type" value="Genomic_DNA"/>
</dbReference>
<dbReference type="SUPFAM" id="SSF51556">
    <property type="entry name" value="Metallo-dependent hydrolases"/>
    <property type="match status" value="1"/>
</dbReference>
<dbReference type="NCBIfam" id="TIGR01430">
    <property type="entry name" value="aden_deam"/>
    <property type="match status" value="1"/>
</dbReference>
<evidence type="ECO:0000256" key="5">
    <source>
        <dbReference type="ARBA" id="ARBA00022833"/>
    </source>
</evidence>
<accession>A0A2T0QX74</accession>
<dbReference type="InterPro" id="IPR032466">
    <property type="entry name" value="Metal_Hydrolase"/>
</dbReference>
<dbReference type="Proteomes" id="UP000238083">
    <property type="component" value="Unassembled WGS sequence"/>
</dbReference>
<dbReference type="GO" id="GO:0009168">
    <property type="term" value="P:purine ribonucleoside monophosphate biosynthetic process"/>
    <property type="evidence" value="ECO:0007669"/>
    <property type="project" value="InterPro"/>
</dbReference>
<keyword evidence="5" id="KW-0862">Zinc</keyword>
<evidence type="ECO:0000256" key="3">
    <source>
        <dbReference type="ARBA" id="ARBA00022723"/>
    </source>
</evidence>
<dbReference type="AlphaFoldDB" id="A0A2T0QX74"/>
<dbReference type="Gene3D" id="3.20.20.140">
    <property type="entry name" value="Metal-dependent hydrolases"/>
    <property type="match status" value="1"/>
</dbReference>
<reference evidence="7 8" key="1">
    <citation type="submission" date="2018-03" db="EMBL/GenBank/DDBJ databases">
        <title>Genomic Encyclopedia of Archaeal and Bacterial Type Strains, Phase II (KMG-II): from individual species to whole genera.</title>
        <authorList>
            <person name="Goeker M."/>
        </authorList>
    </citation>
    <scope>NUCLEOTIDE SEQUENCE [LARGE SCALE GENOMIC DNA]</scope>
    <source>
        <strain evidence="7 8">DSM 19711</strain>
    </source>
</reference>
<keyword evidence="4" id="KW-0378">Hydrolase</keyword>
<dbReference type="Pfam" id="PF00962">
    <property type="entry name" value="A_deaminase"/>
    <property type="match status" value="1"/>
</dbReference>
<name>A0A2T0QX74_9ACTN</name>
<evidence type="ECO:0000256" key="1">
    <source>
        <dbReference type="ARBA" id="ARBA00001947"/>
    </source>
</evidence>
<dbReference type="GO" id="GO:0046872">
    <property type="term" value="F:metal ion binding"/>
    <property type="evidence" value="ECO:0007669"/>
    <property type="project" value="UniProtKB-KW"/>
</dbReference>
<feature type="domain" description="Adenosine deaminase" evidence="6">
    <location>
        <begin position="8"/>
        <end position="320"/>
    </location>
</feature>
<dbReference type="PANTHER" id="PTHR43114:SF6">
    <property type="entry name" value="ADENINE DEAMINASE"/>
    <property type="match status" value="1"/>
</dbReference>
<protein>
    <submittedName>
        <fullName evidence="7">Adenosine deaminase</fullName>
    </submittedName>
</protein>
<keyword evidence="8" id="KW-1185">Reference proteome</keyword>
<evidence type="ECO:0000259" key="6">
    <source>
        <dbReference type="Pfam" id="PF00962"/>
    </source>
</evidence>
<dbReference type="InterPro" id="IPR001365">
    <property type="entry name" value="A_deaminase_dom"/>
</dbReference>
<evidence type="ECO:0000256" key="2">
    <source>
        <dbReference type="ARBA" id="ARBA00006676"/>
    </source>
</evidence>
<evidence type="ECO:0000313" key="7">
    <source>
        <dbReference type="EMBL" id="PRY10495.1"/>
    </source>
</evidence>
<evidence type="ECO:0000313" key="8">
    <source>
        <dbReference type="Proteomes" id="UP000238083"/>
    </source>
</evidence>
<gene>
    <name evidence="7" type="ORF">CLV37_11648</name>
</gene>